<reference evidence="8 9" key="1">
    <citation type="journal article" date="2010" name="Cell">
        <title>The genome of Naegleria gruberi illuminates early eukaryotic versatility.</title>
        <authorList>
            <person name="Fritz-Laylin L.K."/>
            <person name="Prochnik S.E."/>
            <person name="Ginger M.L."/>
            <person name="Dacks J.B."/>
            <person name="Carpenter M.L."/>
            <person name="Field M.C."/>
            <person name="Kuo A."/>
            <person name="Paredez A."/>
            <person name="Chapman J."/>
            <person name="Pham J."/>
            <person name="Shu S."/>
            <person name="Neupane R."/>
            <person name="Cipriano M."/>
            <person name="Mancuso J."/>
            <person name="Tu H."/>
            <person name="Salamov A."/>
            <person name="Lindquist E."/>
            <person name="Shapiro H."/>
            <person name="Lucas S."/>
            <person name="Grigoriev I.V."/>
            <person name="Cande W.Z."/>
            <person name="Fulton C."/>
            <person name="Rokhsar D.S."/>
            <person name="Dawson S.C."/>
        </authorList>
    </citation>
    <scope>NUCLEOTIDE SEQUENCE [LARGE SCALE GENOMIC DNA]</scope>
    <source>
        <strain evidence="8 9">NEG-M</strain>
    </source>
</reference>
<feature type="binding site" evidence="6">
    <location>
        <position position="272"/>
    </location>
    <ligand>
        <name>L-histidine</name>
        <dbReference type="ChEBI" id="CHEBI:57595"/>
    </ligand>
</feature>
<feature type="binding site" evidence="6">
    <location>
        <begin position="276"/>
        <end position="277"/>
    </location>
    <ligand>
        <name>L-histidine</name>
        <dbReference type="ChEBI" id="CHEBI:57595"/>
    </ligand>
</feature>
<feature type="binding site" evidence="6">
    <location>
        <position position="106"/>
    </location>
    <ligand>
        <name>L-histidine</name>
        <dbReference type="ChEBI" id="CHEBI:57595"/>
    </ligand>
</feature>
<dbReference type="CDD" id="cd00773">
    <property type="entry name" value="HisRS-like_core"/>
    <property type="match status" value="1"/>
</dbReference>
<dbReference type="OrthoDB" id="1906957at2759"/>
<evidence type="ECO:0000313" key="8">
    <source>
        <dbReference type="EMBL" id="EFC46342.1"/>
    </source>
</evidence>
<dbReference type="PANTHER" id="PTHR43707">
    <property type="entry name" value="HISTIDYL-TRNA SYNTHETASE"/>
    <property type="match status" value="1"/>
</dbReference>
<dbReference type="GO" id="GO:0006427">
    <property type="term" value="P:histidyl-tRNA aminoacylation"/>
    <property type="evidence" value="ECO:0007669"/>
    <property type="project" value="InterPro"/>
</dbReference>
<name>D2VA04_NAEGR</name>
<comment type="catalytic activity">
    <reaction evidence="5">
        <text>tRNA(His) + L-histidine + ATP = L-histidyl-tRNA(His) + AMP + diphosphate + H(+)</text>
        <dbReference type="Rhea" id="RHEA:17313"/>
        <dbReference type="Rhea" id="RHEA-COMP:9665"/>
        <dbReference type="Rhea" id="RHEA-COMP:9689"/>
        <dbReference type="ChEBI" id="CHEBI:15378"/>
        <dbReference type="ChEBI" id="CHEBI:30616"/>
        <dbReference type="ChEBI" id="CHEBI:33019"/>
        <dbReference type="ChEBI" id="CHEBI:57595"/>
        <dbReference type="ChEBI" id="CHEBI:78442"/>
        <dbReference type="ChEBI" id="CHEBI:78527"/>
        <dbReference type="ChEBI" id="CHEBI:456215"/>
        <dbReference type="EC" id="6.1.1.21"/>
    </reaction>
</comment>
<dbReference type="PANTHER" id="PTHR43707:SF1">
    <property type="entry name" value="HISTIDINE--TRNA LIGASE, MITOCHONDRIAL-RELATED"/>
    <property type="match status" value="1"/>
</dbReference>
<dbReference type="Gene3D" id="3.40.50.800">
    <property type="entry name" value="Anticodon-binding domain"/>
    <property type="match status" value="1"/>
</dbReference>
<dbReference type="GeneID" id="8859459"/>
<dbReference type="Pfam" id="PF13393">
    <property type="entry name" value="tRNA-synt_His"/>
    <property type="match status" value="1"/>
</dbReference>
<organism evidence="9">
    <name type="scientific">Naegleria gruberi</name>
    <name type="common">Amoeba</name>
    <dbReference type="NCBI Taxonomy" id="5762"/>
    <lineage>
        <taxon>Eukaryota</taxon>
        <taxon>Discoba</taxon>
        <taxon>Heterolobosea</taxon>
        <taxon>Tetramitia</taxon>
        <taxon>Eutetramitia</taxon>
        <taxon>Vahlkampfiidae</taxon>
        <taxon>Naegleria</taxon>
    </lineage>
</organism>
<dbReference type="Gene3D" id="3.30.930.10">
    <property type="entry name" value="Bira Bifunctional Protein, Domain 2"/>
    <property type="match status" value="1"/>
</dbReference>
<keyword evidence="3" id="KW-0547">Nucleotide-binding</keyword>
<feature type="domain" description="Aminoacyl-transfer RNA synthetases class-II family profile" evidence="7">
    <location>
        <begin position="19"/>
        <end position="340"/>
    </location>
</feature>
<dbReference type="NCBIfam" id="TIGR00442">
    <property type="entry name" value="hisS"/>
    <property type="match status" value="1"/>
</dbReference>
<dbReference type="EMBL" id="GG738859">
    <property type="protein sequence ID" value="EFC46342.1"/>
    <property type="molecule type" value="Genomic_DNA"/>
</dbReference>
<evidence type="ECO:0000313" key="9">
    <source>
        <dbReference type="Proteomes" id="UP000006671"/>
    </source>
</evidence>
<dbReference type="InParanoid" id="D2VA04"/>
<dbReference type="GO" id="GO:0005524">
    <property type="term" value="F:ATP binding"/>
    <property type="evidence" value="ECO:0007669"/>
    <property type="project" value="InterPro"/>
</dbReference>
<dbReference type="AlphaFoldDB" id="D2VA04"/>
<gene>
    <name evidence="8" type="ORF">NAEGRDRAFT_32290</name>
</gene>
<dbReference type="EC" id="6.1.1.21" evidence="2"/>
<keyword evidence="9" id="KW-1185">Reference proteome</keyword>
<dbReference type="OMA" id="DSQQHRA"/>
<dbReference type="PROSITE" id="PS50862">
    <property type="entry name" value="AA_TRNA_LIGASE_II"/>
    <property type="match status" value="1"/>
</dbReference>
<dbReference type="HAMAP" id="MF_00127">
    <property type="entry name" value="His_tRNA_synth"/>
    <property type="match status" value="1"/>
</dbReference>
<dbReference type="eggNOG" id="KOG1936">
    <property type="taxonomic scope" value="Eukaryota"/>
</dbReference>
<dbReference type="InterPro" id="IPR004516">
    <property type="entry name" value="HisRS/HisZ"/>
</dbReference>
<proteinExistence type="inferred from homology"/>
<evidence type="ECO:0000256" key="5">
    <source>
        <dbReference type="ARBA" id="ARBA00047639"/>
    </source>
</evidence>
<evidence type="ECO:0000256" key="2">
    <source>
        <dbReference type="ARBA" id="ARBA00012815"/>
    </source>
</evidence>
<dbReference type="PIRSF" id="PIRSF001549">
    <property type="entry name" value="His-tRNA_synth"/>
    <property type="match status" value="1"/>
</dbReference>
<dbReference type="STRING" id="5762.D2VA04"/>
<dbReference type="SUPFAM" id="SSF55681">
    <property type="entry name" value="Class II aaRS and biotin synthetases"/>
    <property type="match status" value="1"/>
</dbReference>
<protein>
    <recommendedName>
        <fullName evidence="2">histidine--tRNA ligase</fullName>
        <ecNumber evidence="2">6.1.1.21</ecNumber>
    </recommendedName>
    <alternativeName>
        <fullName evidence="4">Histidyl-tRNA synthetase</fullName>
    </alternativeName>
</protein>
<evidence type="ECO:0000256" key="3">
    <source>
        <dbReference type="ARBA" id="ARBA00022741"/>
    </source>
</evidence>
<dbReference type="InterPro" id="IPR041715">
    <property type="entry name" value="HisRS-like_core"/>
</dbReference>
<evidence type="ECO:0000256" key="6">
    <source>
        <dbReference type="PIRSR" id="PIRSR001549-1"/>
    </source>
</evidence>
<dbReference type="VEuPathDB" id="AmoebaDB:NAEGRDRAFT_32290"/>
<dbReference type="KEGG" id="ngr:NAEGRDRAFT_32290"/>
<sequence>MADFLPSQFSTKCYSKIIRVGEQTAKTFDYQFAQTPIVEERKLFERTLGADTDIISKEMFILSSRDAIEGNKLCLRPEGTAPIMRSVIENALSTKQRIYYYGPMFRYERPQKGRYRQFHQFGVEYLGSDHYQSDLESLEMAYQFLTNVLDGRNDVFQLEINSIGTLKERENYQHALLEYVKKNKELFDQEENLSKDSRARVEIAIAENNPRRIWRILDSKQDEDFIANLIEKHDMPQLAQFQSEENRKRFENVLLGLKWLKIPYKINSSLIRGLDYYTHTTFEFKSNVIGAKSTILAGGRYDTLSQQLGANQQIPAVGWASGFERLSLIMEELEKGNTQPQPEYIPKVFVSVVRGTNEAIDQEMSKFAIILSQQLRKQGITINYFEKGNLSKQLKQAQQSKSLLTIIIGEDELKGGKISIKNMESGEQKKILLESLTDEIQESLQSYLAKYPSHFQ</sequence>
<accession>D2VA04</accession>
<dbReference type="Pfam" id="PF03129">
    <property type="entry name" value="HGTP_anticodon"/>
    <property type="match status" value="1"/>
</dbReference>
<dbReference type="InterPro" id="IPR036621">
    <property type="entry name" value="Anticodon-bd_dom_sf"/>
</dbReference>
<dbReference type="Proteomes" id="UP000006671">
    <property type="component" value="Unassembled WGS sequence"/>
</dbReference>
<feature type="binding site" evidence="6">
    <location>
        <position position="124"/>
    </location>
    <ligand>
        <name>L-histidine</name>
        <dbReference type="ChEBI" id="CHEBI:57595"/>
    </ligand>
</feature>
<dbReference type="GO" id="GO:0004821">
    <property type="term" value="F:histidine-tRNA ligase activity"/>
    <property type="evidence" value="ECO:0007669"/>
    <property type="project" value="UniProtKB-EC"/>
</dbReference>
<comment type="similarity">
    <text evidence="1">Belongs to the class-II aminoacyl-tRNA synthetase family.</text>
</comment>
<dbReference type="GO" id="GO:0005737">
    <property type="term" value="C:cytoplasm"/>
    <property type="evidence" value="ECO:0007669"/>
    <property type="project" value="InterPro"/>
</dbReference>
<feature type="binding site" evidence="6">
    <location>
        <begin position="78"/>
        <end position="80"/>
    </location>
    <ligand>
        <name>L-histidine</name>
        <dbReference type="ChEBI" id="CHEBI:57595"/>
    </ligand>
</feature>
<dbReference type="RefSeq" id="XP_002679086.1">
    <property type="nucleotide sequence ID" value="XM_002679040.1"/>
</dbReference>
<evidence type="ECO:0000259" key="7">
    <source>
        <dbReference type="PROSITE" id="PS50862"/>
    </source>
</evidence>
<dbReference type="SUPFAM" id="SSF52954">
    <property type="entry name" value="Class II aaRS ABD-related"/>
    <property type="match status" value="1"/>
</dbReference>
<evidence type="ECO:0000256" key="1">
    <source>
        <dbReference type="ARBA" id="ARBA00008226"/>
    </source>
</evidence>
<dbReference type="InterPro" id="IPR006195">
    <property type="entry name" value="aa-tRNA-synth_II"/>
</dbReference>
<dbReference type="InterPro" id="IPR004154">
    <property type="entry name" value="Anticodon-bd"/>
</dbReference>
<dbReference type="InterPro" id="IPR015807">
    <property type="entry name" value="His-tRNA-ligase"/>
</dbReference>
<feature type="binding site" evidence="6">
    <location>
        <position position="120"/>
    </location>
    <ligand>
        <name>L-histidine</name>
        <dbReference type="ChEBI" id="CHEBI:57595"/>
    </ligand>
</feature>
<dbReference type="InterPro" id="IPR045864">
    <property type="entry name" value="aa-tRNA-synth_II/BPL/LPL"/>
</dbReference>
<evidence type="ECO:0000256" key="4">
    <source>
        <dbReference type="ARBA" id="ARBA00030619"/>
    </source>
</evidence>